<evidence type="ECO:0000313" key="4">
    <source>
        <dbReference type="Proteomes" id="UP001230504"/>
    </source>
</evidence>
<evidence type="ECO:0000259" key="2">
    <source>
        <dbReference type="Pfam" id="PF14856"/>
    </source>
</evidence>
<keyword evidence="4" id="KW-1185">Reference proteome</keyword>
<dbReference type="Pfam" id="PF14856">
    <property type="entry name" value="Hce2"/>
    <property type="match status" value="1"/>
</dbReference>
<dbReference type="EMBL" id="JAHLJV010000003">
    <property type="protein sequence ID" value="KAK1599136.1"/>
    <property type="molecule type" value="Genomic_DNA"/>
</dbReference>
<gene>
    <name evidence="3" type="ORF">LY79DRAFT_505404</name>
</gene>
<sequence>MAIMTGIISVAVMALAVLANPESVHQGNGVIRDAACGSLCASSEPPFDNAICYEVKLDNGKCKAVFINSEAGKLDFNTTDDAISAGIDVKRTQVDADEGKSKGASATGDTNKIIKVHGFTIGKGTTTTPITKRLFFDRSDMGQKVCDRQSSVCYDRGQMAKTQDCEELLLFWSKTHGKWVISDRDIVGRFWIELMASDSCVFAVGRPGAEIHINPINDKETSLGDLDIVGILTQSIAGCGKSGGMEARGVIQCNPFDLVFWVVGKGSFDCCRGDNPPGKSTGKTWIARSSGDV</sequence>
<evidence type="ECO:0000313" key="3">
    <source>
        <dbReference type="EMBL" id="KAK1599136.1"/>
    </source>
</evidence>
<accession>A0AAD8VBL9</accession>
<dbReference type="RefSeq" id="XP_060419798.1">
    <property type="nucleotide sequence ID" value="XM_060553620.1"/>
</dbReference>
<keyword evidence="1" id="KW-0732">Signal</keyword>
<name>A0AAD8VBL9_9PEZI</name>
<proteinExistence type="predicted"/>
<dbReference type="Proteomes" id="UP001230504">
    <property type="component" value="Unassembled WGS sequence"/>
</dbReference>
<feature type="chain" id="PRO_5042199804" description="Ecp2 effector protein-like domain-containing protein" evidence="1">
    <location>
        <begin position="20"/>
        <end position="293"/>
    </location>
</feature>
<organism evidence="3 4">
    <name type="scientific">Colletotrichum navitas</name>
    <dbReference type="NCBI Taxonomy" id="681940"/>
    <lineage>
        <taxon>Eukaryota</taxon>
        <taxon>Fungi</taxon>
        <taxon>Dikarya</taxon>
        <taxon>Ascomycota</taxon>
        <taxon>Pezizomycotina</taxon>
        <taxon>Sordariomycetes</taxon>
        <taxon>Hypocreomycetidae</taxon>
        <taxon>Glomerellales</taxon>
        <taxon>Glomerellaceae</taxon>
        <taxon>Colletotrichum</taxon>
        <taxon>Colletotrichum graminicola species complex</taxon>
    </lineage>
</organism>
<dbReference type="GeneID" id="85437860"/>
<dbReference type="InterPro" id="IPR029226">
    <property type="entry name" value="Ecp2-like"/>
</dbReference>
<dbReference type="AlphaFoldDB" id="A0AAD8VBL9"/>
<evidence type="ECO:0000256" key="1">
    <source>
        <dbReference type="SAM" id="SignalP"/>
    </source>
</evidence>
<feature type="signal peptide" evidence="1">
    <location>
        <begin position="1"/>
        <end position="19"/>
    </location>
</feature>
<feature type="domain" description="Ecp2 effector protein-like" evidence="2">
    <location>
        <begin position="146"/>
        <end position="253"/>
    </location>
</feature>
<reference evidence="3" key="1">
    <citation type="submission" date="2021-06" db="EMBL/GenBank/DDBJ databases">
        <title>Comparative genomics, transcriptomics and evolutionary studies reveal genomic signatures of adaptation to plant cell wall in hemibiotrophic fungi.</title>
        <authorList>
            <consortium name="DOE Joint Genome Institute"/>
            <person name="Baroncelli R."/>
            <person name="Diaz J.F."/>
            <person name="Benocci T."/>
            <person name="Peng M."/>
            <person name="Battaglia E."/>
            <person name="Haridas S."/>
            <person name="Andreopoulos W."/>
            <person name="Labutti K."/>
            <person name="Pangilinan J."/>
            <person name="Floch G.L."/>
            <person name="Makela M.R."/>
            <person name="Henrissat B."/>
            <person name="Grigoriev I.V."/>
            <person name="Crouch J.A."/>
            <person name="De Vries R.P."/>
            <person name="Sukno S.A."/>
            <person name="Thon M.R."/>
        </authorList>
    </citation>
    <scope>NUCLEOTIDE SEQUENCE</scope>
    <source>
        <strain evidence="3">CBS 125086</strain>
    </source>
</reference>
<comment type="caution">
    <text evidence="3">The sequence shown here is derived from an EMBL/GenBank/DDBJ whole genome shotgun (WGS) entry which is preliminary data.</text>
</comment>
<protein>
    <recommendedName>
        <fullName evidence="2">Ecp2 effector protein-like domain-containing protein</fullName>
    </recommendedName>
</protein>